<organism evidence="8 9">
    <name type="scientific">Leeia speluncae</name>
    <dbReference type="NCBI Taxonomy" id="2884804"/>
    <lineage>
        <taxon>Bacteria</taxon>
        <taxon>Pseudomonadati</taxon>
        <taxon>Pseudomonadota</taxon>
        <taxon>Betaproteobacteria</taxon>
        <taxon>Neisseriales</taxon>
        <taxon>Leeiaceae</taxon>
        <taxon>Leeia</taxon>
    </lineage>
</organism>
<dbReference type="SMART" id="SM00702">
    <property type="entry name" value="P4Hc"/>
    <property type="match status" value="1"/>
</dbReference>
<evidence type="ECO:0000259" key="7">
    <source>
        <dbReference type="PROSITE" id="PS51471"/>
    </source>
</evidence>
<dbReference type="Pfam" id="PF13640">
    <property type="entry name" value="2OG-FeII_Oxy_3"/>
    <property type="match status" value="1"/>
</dbReference>
<dbReference type="PANTHER" id="PTHR12907">
    <property type="entry name" value="EGL NINE HOMOLOG-RELATED"/>
    <property type="match status" value="1"/>
</dbReference>
<comment type="cofactor">
    <cofactor evidence="1">
        <name>L-ascorbate</name>
        <dbReference type="ChEBI" id="CHEBI:38290"/>
    </cofactor>
</comment>
<evidence type="ECO:0000256" key="6">
    <source>
        <dbReference type="ARBA" id="ARBA00023004"/>
    </source>
</evidence>
<gene>
    <name evidence="8" type="ORF">LIN78_06695</name>
</gene>
<reference evidence="8" key="1">
    <citation type="submission" date="2021-10" db="EMBL/GenBank/DDBJ databases">
        <title>The complete genome sequence of Leeia sp. TBRC 13508.</title>
        <authorList>
            <person name="Charoenyingcharoen P."/>
            <person name="Yukphan P."/>
        </authorList>
    </citation>
    <scope>NUCLEOTIDE SEQUENCE</scope>
    <source>
        <strain evidence="8">TBRC 13508</strain>
    </source>
</reference>
<feature type="domain" description="Fe2OG dioxygenase" evidence="7">
    <location>
        <begin position="102"/>
        <end position="207"/>
    </location>
</feature>
<keyword evidence="3" id="KW-0847">Vitamin C</keyword>
<dbReference type="InterPro" id="IPR044862">
    <property type="entry name" value="Pro_4_hyd_alph_FE2OG_OXY"/>
</dbReference>
<dbReference type="EMBL" id="JAJBZT010000003">
    <property type="protein sequence ID" value="MCB6183228.1"/>
    <property type="molecule type" value="Genomic_DNA"/>
</dbReference>
<comment type="caution">
    <text evidence="8">The sequence shown here is derived from an EMBL/GenBank/DDBJ whole genome shotgun (WGS) entry which is preliminary data.</text>
</comment>
<evidence type="ECO:0000256" key="4">
    <source>
        <dbReference type="ARBA" id="ARBA00022964"/>
    </source>
</evidence>
<dbReference type="RefSeq" id="WP_227179801.1">
    <property type="nucleotide sequence ID" value="NZ_JAJBZT010000003.1"/>
</dbReference>
<dbReference type="PROSITE" id="PS51471">
    <property type="entry name" value="FE2OG_OXY"/>
    <property type="match status" value="1"/>
</dbReference>
<accession>A0ABS8D6G3</accession>
<evidence type="ECO:0000256" key="2">
    <source>
        <dbReference type="ARBA" id="ARBA00022723"/>
    </source>
</evidence>
<sequence>MKITDFSKPNAMEELVSRIAEDGWAVVDHFLPADSVKTLRKECMAAHREGGFHVAGIGRGGDFTVQEGIRSDEVMWLEPETDSASQKAYFTQLDQIKQQMNEQFFMGLNEFEGHFAIYNEGALYKKHLDAFRGQRSRVLTVVFYLNDDWASDDGGELRLYLDPNGESEIRDIMPIAGRAVIFMAERFWHEVLPACRDRMSITGWFKVRST</sequence>
<evidence type="ECO:0000256" key="1">
    <source>
        <dbReference type="ARBA" id="ARBA00001961"/>
    </source>
</evidence>
<protein>
    <submittedName>
        <fullName evidence="8">2OG-Fe(II) oxygenase</fullName>
    </submittedName>
</protein>
<keyword evidence="2" id="KW-0479">Metal-binding</keyword>
<keyword evidence="9" id="KW-1185">Reference proteome</keyword>
<evidence type="ECO:0000313" key="8">
    <source>
        <dbReference type="EMBL" id="MCB6183228.1"/>
    </source>
</evidence>
<dbReference type="Gene3D" id="2.60.120.620">
    <property type="entry name" value="q2cbj1_9rhob like domain"/>
    <property type="match status" value="1"/>
</dbReference>
<dbReference type="InterPro" id="IPR005123">
    <property type="entry name" value="Oxoglu/Fe-dep_dioxygenase_dom"/>
</dbReference>
<dbReference type="Proteomes" id="UP001165395">
    <property type="component" value="Unassembled WGS sequence"/>
</dbReference>
<keyword evidence="4" id="KW-0223">Dioxygenase</keyword>
<keyword evidence="5" id="KW-0560">Oxidoreductase</keyword>
<evidence type="ECO:0000256" key="3">
    <source>
        <dbReference type="ARBA" id="ARBA00022896"/>
    </source>
</evidence>
<keyword evidence="6" id="KW-0408">Iron</keyword>
<dbReference type="PANTHER" id="PTHR12907:SF26">
    <property type="entry name" value="HIF PROLYL HYDROXYLASE, ISOFORM C"/>
    <property type="match status" value="1"/>
</dbReference>
<evidence type="ECO:0000256" key="5">
    <source>
        <dbReference type="ARBA" id="ARBA00023002"/>
    </source>
</evidence>
<name>A0ABS8D6G3_9NEIS</name>
<proteinExistence type="predicted"/>
<dbReference type="InterPro" id="IPR006620">
    <property type="entry name" value="Pro_4_hyd_alph"/>
</dbReference>
<dbReference type="InterPro" id="IPR051559">
    <property type="entry name" value="HIF_prolyl_hydroxylases"/>
</dbReference>
<evidence type="ECO:0000313" key="9">
    <source>
        <dbReference type="Proteomes" id="UP001165395"/>
    </source>
</evidence>